<organism evidence="2 3">
    <name type="scientific">Lepraria neglecta</name>
    <dbReference type="NCBI Taxonomy" id="209136"/>
    <lineage>
        <taxon>Eukaryota</taxon>
        <taxon>Fungi</taxon>
        <taxon>Dikarya</taxon>
        <taxon>Ascomycota</taxon>
        <taxon>Pezizomycotina</taxon>
        <taxon>Lecanoromycetes</taxon>
        <taxon>OSLEUM clade</taxon>
        <taxon>Lecanoromycetidae</taxon>
        <taxon>Lecanorales</taxon>
        <taxon>Lecanorineae</taxon>
        <taxon>Stereocaulaceae</taxon>
        <taxon>Lepraria</taxon>
    </lineage>
</organism>
<dbReference type="Pfam" id="PF05768">
    <property type="entry name" value="Glrx-like"/>
    <property type="match status" value="1"/>
</dbReference>
<evidence type="ECO:0000313" key="3">
    <source>
        <dbReference type="Proteomes" id="UP001276659"/>
    </source>
</evidence>
<dbReference type="InterPro" id="IPR052565">
    <property type="entry name" value="Glutaredoxin-like_YDR286C"/>
</dbReference>
<keyword evidence="3" id="KW-1185">Reference proteome</keyword>
<dbReference type="PANTHER" id="PTHR33558">
    <property type="entry name" value="GLUTAREDOXIN-LIKE PROTEIN C5ORF63 HOMOLOG"/>
    <property type="match status" value="1"/>
</dbReference>
<evidence type="ECO:0000256" key="1">
    <source>
        <dbReference type="RuleBase" id="RU363082"/>
    </source>
</evidence>
<comment type="caution">
    <text evidence="2">The sequence shown here is derived from an EMBL/GenBank/DDBJ whole genome shotgun (WGS) entry which is preliminary data.</text>
</comment>
<evidence type="ECO:0000313" key="2">
    <source>
        <dbReference type="EMBL" id="KAK3176465.1"/>
    </source>
</evidence>
<dbReference type="InterPro" id="IPR036249">
    <property type="entry name" value="Thioredoxin-like_sf"/>
</dbReference>
<dbReference type="PROSITE" id="PS51354">
    <property type="entry name" value="GLUTAREDOXIN_2"/>
    <property type="match status" value="1"/>
</dbReference>
<keyword evidence="1" id="KW-0813">Transport</keyword>
<dbReference type="Gene3D" id="3.40.30.10">
    <property type="entry name" value="Glutaredoxin"/>
    <property type="match status" value="1"/>
</dbReference>
<dbReference type="PANTHER" id="PTHR33558:SF1">
    <property type="entry name" value="GLUTAREDOXIN-LIKE PROTEIN C5ORF63 HOMOLOG"/>
    <property type="match status" value="1"/>
</dbReference>
<dbReference type="SUPFAM" id="SSF52833">
    <property type="entry name" value="Thioredoxin-like"/>
    <property type="match status" value="1"/>
</dbReference>
<dbReference type="EMBL" id="JASNWA010000004">
    <property type="protein sequence ID" value="KAK3176465.1"/>
    <property type="molecule type" value="Genomic_DNA"/>
</dbReference>
<comment type="similarity">
    <text evidence="1">Belongs to the glutaredoxin family.</text>
</comment>
<dbReference type="AlphaFoldDB" id="A0AAD9ZE74"/>
<gene>
    <name evidence="2" type="ORF">OEA41_007788</name>
</gene>
<keyword evidence="1" id="KW-0249">Electron transport</keyword>
<sequence length="108" mass="12591">MRPTARLLQHTARITLFTRRGCGLCDTAKSVLNSLGKKRSFEYNEIDVMAPEQEQWKNAYEFDVPVVHIQRVFHTYSKPDIATEARKLMHRFNEDEVEKLIDEAEGHS</sequence>
<dbReference type="InterPro" id="IPR008554">
    <property type="entry name" value="Glutaredoxin-like"/>
</dbReference>
<accession>A0AAD9ZE74</accession>
<proteinExistence type="inferred from homology"/>
<dbReference type="Proteomes" id="UP001276659">
    <property type="component" value="Unassembled WGS sequence"/>
</dbReference>
<protein>
    <recommendedName>
        <fullName evidence="1">Glutaredoxin-like protein</fullName>
    </recommendedName>
</protein>
<reference evidence="2" key="1">
    <citation type="submission" date="2022-11" db="EMBL/GenBank/DDBJ databases">
        <title>Chromosomal genome sequence assembly and mating type (MAT) locus characterization of the leprose asexual lichenized fungus Lepraria neglecta (Nyl.) Erichsen.</title>
        <authorList>
            <person name="Allen J.L."/>
            <person name="Pfeffer B."/>
        </authorList>
    </citation>
    <scope>NUCLEOTIDE SEQUENCE</scope>
    <source>
        <strain evidence="2">Allen 5258</strain>
    </source>
</reference>
<name>A0AAD9ZE74_9LECA</name>